<evidence type="ECO:0000313" key="14">
    <source>
        <dbReference type="EMBL" id="SCZ70378.1"/>
    </source>
</evidence>
<evidence type="ECO:0000256" key="9">
    <source>
        <dbReference type="ARBA" id="ARBA00022909"/>
    </source>
</evidence>
<dbReference type="Gene3D" id="3.30.70.560">
    <property type="entry name" value="7,8-Dihydro-6-hydroxymethylpterin-pyrophosphokinase HPPK"/>
    <property type="match status" value="1"/>
</dbReference>
<dbReference type="CDD" id="cd00483">
    <property type="entry name" value="HPPK"/>
    <property type="match status" value="1"/>
</dbReference>
<dbReference type="PANTHER" id="PTHR43071:SF1">
    <property type="entry name" value="2-AMINO-4-HYDROXY-6-HYDROXYMETHYLDIHYDROPTERIDINE PYROPHOSPHOKINASE"/>
    <property type="match status" value="1"/>
</dbReference>
<evidence type="ECO:0000256" key="5">
    <source>
        <dbReference type="ARBA" id="ARBA00022679"/>
    </source>
</evidence>
<evidence type="ECO:0000313" key="15">
    <source>
        <dbReference type="Proteomes" id="UP000198767"/>
    </source>
</evidence>
<dbReference type="EMBL" id="FMWG01000010">
    <property type="protein sequence ID" value="SCZ70378.1"/>
    <property type="molecule type" value="Genomic_DNA"/>
</dbReference>
<keyword evidence="8" id="KW-0067">ATP-binding</keyword>
<feature type="domain" description="7,8-dihydro-6-hydroxymethylpterin-pyrophosphokinase" evidence="13">
    <location>
        <begin position="10"/>
        <end position="158"/>
    </location>
</feature>
<dbReference type="GO" id="GO:0005524">
    <property type="term" value="F:ATP binding"/>
    <property type="evidence" value="ECO:0007669"/>
    <property type="project" value="UniProtKB-KW"/>
</dbReference>
<accession>A0A1G5R934</accession>
<evidence type="ECO:0000256" key="10">
    <source>
        <dbReference type="ARBA" id="ARBA00029409"/>
    </source>
</evidence>
<dbReference type="InterPro" id="IPR035907">
    <property type="entry name" value="Hppk_sf"/>
</dbReference>
<dbReference type="GO" id="GO:0046654">
    <property type="term" value="P:tetrahydrofolate biosynthetic process"/>
    <property type="evidence" value="ECO:0007669"/>
    <property type="project" value="UniProtKB-UniPathway"/>
</dbReference>
<dbReference type="STRING" id="1156985.SAMN04488118_110115"/>
<keyword evidence="6" id="KW-0547">Nucleotide-binding</keyword>
<dbReference type="Pfam" id="PF01288">
    <property type="entry name" value="HPPK"/>
    <property type="match status" value="1"/>
</dbReference>
<evidence type="ECO:0000259" key="13">
    <source>
        <dbReference type="Pfam" id="PF01288"/>
    </source>
</evidence>
<dbReference type="GO" id="GO:0003848">
    <property type="term" value="F:2-amino-4-hydroxy-6-hydroxymethyldihydropteridine diphosphokinase activity"/>
    <property type="evidence" value="ECO:0007669"/>
    <property type="project" value="UniProtKB-EC"/>
</dbReference>
<sequence>MHEIRTTAWIALGGNLPRGAEKPERTLSEAIEMIASRDIQICSISKFYRTPCFPKGGGPDYVNAAMSVKTTLSAGALLTELHHVETHFSRVREERWGGRTLDLDLLSFGNAILPNLDKYAKWRDLDLQTQIKSAPDELILPHPRLQDRSFVLIPLCDIGADWSHPVSGETALNLRDRLSSEDISSVEAL</sequence>
<dbReference type="EC" id="2.7.6.3" evidence="3"/>
<evidence type="ECO:0000256" key="12">
    <source>
        <dbReference type="ARBA" id="ARBA00033413"/>
    </source>
</evidence>
<evidence type="ECO:0000256" key="8">
    <source>
        <dbReference type="ARBA" id="ARBA00022840"/>
    </source>
</evidence>
<dbReference type="AlphaFoldDB" id="A0A1G5R934"/>
<keyword evidence="5" id="KW-0808">Transferase</keyword>
<dbReference type="InterPro" id="IPR000550">
    <property type="entry name" value="Hppk"/>
</dbReference>
<comment type="pathway">
    <text evidence="1">Cofactor biosynthesis; tetrahydrofolate biosynthesis; 2-amino-4-hydroxy-6-hydroxymethyl-7,8-dihydropteridine diphosphate from 7,8-dihydroneopterin triphosphate: step 4/4.</text>
</comment>
<keyword evidence="7 14" id="KW-0418">Kinase</keyword>
<dbReference type="RefSeq" id="WP_090220333.1">
    <property type="nucleotide sequence ID" value="NZ_FMWG01000010.1"/>
</dbReference>
<dbReference type="SUPFAM" id="SSF55083">
    <property type="entry name" value="6-hydroxymethyl-7,8-dihydropterin pyrophosphokinase, HPPK"/>
    <property type="match status" value="1"/>
</dbReference>
<evidence type="ECO:0000256" key="11">
    <source>
        <dbReference type="ARBA" id="ARBA00029766"/>
    </source>
</evidence>
<dbReference type="UniPathway" id="UPA00077">
    <property type="reaction ID" value="UER00155"/>
</dbReference>
<dbReference type="GO" id="GO:0016301">
    <property type="term" value="F:kinase activity"/>
    <property type="evidence" value="ECO:0007669"/>
    <property type="project" value="UniProtKB-KW"/>
</dbReference>
<dbReference type="OrthoDB" id="9808041at2"/>
<evidence type="ECO:0000256" key="1">
    <source>
        <dbReference type="ARBA" id="ARBA00005051"/>
    </source>
</evidence>
<evidence type="ECO:0000256" key="7">
    <source>
        <dbReference type="ARBA" id="ARBA00022777"/>
    </source>
</evidence>
<comment type="function">
    <text evidence="10">Catalyzes the transfer of pyrophosphate from adenosine triphosphate (ATP) to 6-hydroxymethyl-7,8-dihydropterin, an enzymatic step in folate biosynthesis pathway.</text>
</comment>
<evidence type="ECO:0000256" key="3">
    <source>
        <dbReference type="ARBA" id="ARBA00013253"/>
    </source>
</evidence>
<evidence type="ECO:0000256" key="2">
    <source>
        <dbReference type="ARBA" id="ARBA00005810"/>
    </source>
</evidence>
<keyword evidence="15" id="KW-1185">Reference proteome</keyword>
<dbReference type="NCBIfam" id="TIGR01498">
    <property type="entry name" value="folK"/>
    <property type="match status" value="1"/>
</dbReference>
<comment type="similarity">
    <text evidence="2">Belongs to the HPPK family.</text>
</comment>
<evidence type="ECO:0000256" key="6">
    <source>
        <dbReference type="ARBA" id="ARBA00022741"/>
    </source>
</evidence>
<evidence type="ECO:0000256" key="4">
    <source>
        <dbReference type="ARBA" id="ARBA00016218"/>
    </source>
</evidence>
<protein>
    <recommendedName>
        <fullName evidence="4">2-amino-4-hydroxy-6-hydroxymethyldihydropteridine pyrophosphokinase</fullName>
        <ecNumber evidence="3">2.7.6.3</ecNumber>
    </recommendedName>
    <alternativeName>
        <fullName evidence="11">6-hydroxymethyl-7,8-dihydropterin pyrophosphokinase</fullName>
    </alternativeName>
    <alternativeName>
        <fullName evidence="12">7,8-dihydro-6-hydroxymethylpterin-pyrophosphokinase</fullName>
    </alternativeName>
</protein>
<dbReference type="PANTHER" id="PTHR43071">
    <property type="entry name" value="2-AMINO-4-HYDROXY-6-HYDROXYMETHYLDIHYDROPTERIDINE PYROPHOSPHOKINASE"/>
    <property type="match status" value="1"/>
</dbReference>
<dbReference type="GO" id="GO:0046656">
    <property type="term" value="P:folic acid biosynthetic process"/>
    <property type="evidence" value="ECO:0007669"/>
    <property type="project" value="UniProtKB-KW"/>
</dbReference>
<dbReference type="Proteomes" id="UP000198767">
    <property type="component" value="Unassembled WGS sequence"/>
</dbReference>
<organism evidence="14 15">
    <name type="scientific">Epibacterium ulvae</name>
    <dbReference type="NCBI Taxonomy" id="1156985"/>
    <lineage>
        <taxon>Bacteria</taxon>
        <taxon>Pseudomonadati</taxon>
        <taxon>Pseudomonadota</taxon>
        <taxon>Alphaproteobacteria</taxon>
        <taxon>Rhodobacterales</taxon>
        <taxon>Roseobacteraceae</taxon>
        <taxon>Epibacterium</taxon>
    </lineage>
</organism>
<keyword evidence="9" id="KW-0289">Folate biosynthesis</keyword>
<gene>
    <name evidence="14" type="ORF">SAMN04488118_110115</name>
</gene>
<name>A0A1G5R934_9RHOB</name>
<proteinExistence type="inferred from homology"/>
<reference evidence="14 15" key="1">
    <citation type="submission" date="2016-10" db="EMBL/GenBank/DDBJ databases">
        <authorList>
            <person name="de Groot N.N."/>
        </authorList>
    </citation>
    <scope>NUCLEOTIDE SEQUENCE [LARGE SCALE GENOMIC DNA]</scope>
    <source>
        <strain evidence="14 15">U95</strain>
    </source>
</reference>